<keyword evidence="1" id="KW-0812">Transmembrane</keyword>
<evidence type="ECO:0000313" key="2">
    <source>
        <dbReference type="EMBL" id="OXA53946.1"/>
    </source>
</evidence>
<organism evidence="2 3">
    <name type="scientific">Folsomia candida</name>
    <name type="common">Springtail</name>
    <dbReference type="NCBI Taxonomy" id="158441"/>
    <lineage>
        <taxon>Eukaryota</taxon>
        <taxon>Metazoa</taxon>
        <taxon>Ecdysozoa</taxon>
        <taxon>Arthropoda</taxon>
        <taxon>Hexapoda</taxon>
        <taxon>Collembola</taxon>
        <taxon>Entomobryomorpha</taxon>
        <taxon>Isotomoidea</taxon>
        <taxon>Isotomidae</taxon>
        <taxon>Proisotominae</taxon>
        <taxon>Folsomia</taxon>
    </lineage>
</organism>
<dbReference type="Pfam" id="PF15054">
    <property type="entry name" value="DUF4535"/>
    <property type="match status" value="1"/>
</dbReference>
<comment type="caution">
    <text evidence="2">The sequence shown here is derived from an EMBL/GenBank/DDBJ whole genome shotgun (WGS) entry which is preliminary data.</text>
</comment>
<reference evidence="2 3" key="1">
    <citation type="submission" date="2015-12" db="EMBL/GenBank/DDBJ databases">
        <title>The genome of Folsomia candida.</title>
        <authorList>
            <person name="Faddeeva A."/>
            <person name="Derks M.F."/>
            <person name="Anvar Y."/>
            <person name="Smit S."/>
            <person name="Van Straalen N."/>
            <person name="Roelofs D."/>
        </authorList>
    </citation>
    <scope>NUCLEOTIDE SEQUENCE [LARGE SCALE GENOMIC DNA]</scope>
    <source>
        <strain evidence="2 3">VU population</strain>
        <tissue evidence="2">Whole body</tissue>
    </source>
</reference>
<keyword evidence="1" id="KW-1133">Transmembrane helix</keyword>
<name>A0A226EB93_FOLCA</name>
<protein>
    <submittedName>
        <fullName evidence="2">Uncharacterized protein</fullName>
    </submittedName>
</protein>
<accession>A0A226EB93</accession>
<feature type="transmembrane region" description="Helical" evidence="1">
    <location>
        <begin position="82"/>
        <end position="103"/>
    </location>
</feature>
<feature type="transmembrane region" description="Helical" evidence="1">
    <location>
        <begin position="115"/>
        <end position="141"/>
    </location>
</feature>
<dbReference type="InterPro" id="IPR027854">
    <property type="entry name" value="STMP1"/>
</dbReference>
<keyword evidence="1" id="KW-0472">Membrane</keyword>
<dbReference type="EMBL" id="LNIX01000005">
    <property type="protein sequence ID" value="OXA53946.1"/>
    <property type="molecule type" value="Genomic_DNA"/>
</dbReference>
<gene>
    <name evidence="2" type="ORF">Fcan01_11126</name>
</gene>
<evidence type="ECO:0000256" key="1">
    <source>
        <dbReference type="SAM" id="Phobius"/>
    </source>
</evidence>
<dbReference type="OrthoDB" id="6347891at2759"/>
<evidence type="ECO:0000313" key="3">
    <source>
        <dbReference type="Proteomes" id="UP000198287"/>
    </source>
</evidence>
<feature type="transmembrane region" description="Helical" evidence="1">
    <location>
        <begin position="50"/>
        <end position="70"/>
    </location>
</feature>
<dbReference type="Proteomes" id="UP000198287">
    <property type="component" value="Unassembled WGS sequence"/>
</dbReference>
<sequence>MPSTTLVEVKLRKKGDGIFSRDDPYRIVLDDQELGKPHGGSGSCNKLVKVGATLGVILLNVSIFSGLVFLRGMDMSETSMMSTIWVGLVDLAMSLGACAKYFFGKIFWNILTYTYNTLLVIFIATHLLISFLVGLYVGIYLTQNYAVPRITEPSALYEKIARFLEQHRVRNIRPAGIIELIKDQDPTGGEIVEGTLHVNPRVGMSNGYEEGDGCYTAQTSFSPNFHTE</sequence>
<proteinExistence type="predicted"/>
<keyword evidence="3" id="KW-1185">Reference proteome</keyword>
<dbReference type="AlphaFoldDB" id="A0A226EB93"/>